<feature type="domain" description="Fungal lipase-type" evidence="2">
    <location>
        <begin position="96"/>
        <end position="162"/>
    </location>
</feature>
<reference evidence="3" key="2">
    <citation type="submission" date="2018-10" db="UniProtKB">
        <authorList>
            <consortium name="EnsemblPlants"/>
        </authorList>
    </citation>
    <scope>IDENTIFICATION</scope>
</reference>
<dbReference type="InterPro" id="IPR002921">
    <property type="entry name" value="Fungal_lipase-type"/>
</dbReference>
<dbReference type="Proteomes" id="UP000019116">
    <property type="component" value="Chromosome 3D"/>
</dbReference>
<evidence type="ECO:0000256" key="1">
    <source>
        <dbReference type="SAM" id="MobiDB-lite"/>
    </source>
</evidence>
<dbReference type="Pfam" id="PF01764">
    <property type="entry name" value="Lipase_3"/>
    <property type="match status" value="1"/>
</dbReference>
<name>A0A3B6GRX6_WHEAT</name>
<keyword evidence="4" id="KW-1185">Reference proteome</keyword>
<dbReference type="SMR" id="A0A3B6GRX6"/>
<sequence length="375" mass="41431">MGAKGAAMASSAAGTAALVYVVLSGRLSPDGAEEAPRRRHGRRGVDGGSEARWPESAPASWREAAAVVARTVRFAYGETLGKWPLGDIAFGISHYMRLQIIGHSMGAAIAAILTYILRENKKLSSSSCIAFGPAACMSWDLAESSKDFVTTVVNKNDLVPSFGKVSASELRTKVMASSWAPGLQERIQQKRLLSFINHSVDFVRSYIPFVSSPTSKVADVNMLPPWTAKDEMKHSEGVHEVVKEHSALSCWTYVATKSQTFDETEKGTDGEHMEQLLEALRSPPSASETPRHRQLYPPGRIMHMVALRISEEQGSQTEGVALYETPRDMYNKIRLDKSMIRDHYMPRYIETMEMLIDQLAENDVPPSDTNNVRLD</sequence>
<dbReference type="OrthoDB" id="438440at2759"/>
<dbReference type="Gramene" id="TraesCLE_scaffold_091475_01G000200.1">
    <property type="protein sequence ID" value="TraesCLE_scaffold_091475_01G000200.1"/>
    <property type="gene ID" value="TraesCLE_scaffold_091475_01G000200"/>
</dbReference>
<dbReference type="Gramene" id="TraesCAD_scaffold_079816_01G000100.1">
    <property type="protein sequence ID" value="TraesCAD_scaffold_079816_01G000100.1"/>
    <property type="gene ID" value="TraesCAD_scaffold_079816_01G000100"/>
</dbReference>
<dbReference type="Gene3D" id="3.40.50.1820">
    <property type="entry name" value="alpha/beta hydrolase"/>
    <property type="match status" value="1"/>
</dbReference>
<dbReference type="SUPFAM" id="SSF53474">
    <property type="entry name" value="alpha/beta-Hydrolases"/>
    <property type="match status" value="1"/>
</dbReference>
<protein>
    <recommendedName>
        <fullName evidence="2">Fungal lipase-type domain-containing protein</fullName>
    </recommendedName>
</protein>
<dbReference type="GO" id="GO:0006629">
    <property type="term" value="P:lipid metabolic process"/>
    <property type="evidence" value="ECO:0007669"/>
    <property type="project" value="InterPro"/>
</dbReference>
<dbReference type="EnsemblPlants" id="TraesCS3D02G097100.1">
    <property type="protein sequence ID" value="TraesCS3D02G097100.1"/>
    <property type="gene ID" value="TraesCS3D02G097100"/>
</dbReference>
<evidence type="ECO:0000259" key="2">
    <source>
        <dbReference type="Pfam" id="PF01764"/>
    </source>
</evidence>
<dbReference type="PANTHER" id="PTHR46023">
    <property type="entry name" value="LIPASE CLASS 3 PROTEIN-LIKE"/>
    <property type="match status" value="1"/>
</dbReference>
<reference evidence="3" key="1">
    <citation type="submission" date="2018-08" db="EMBL/GenBank/DDBJ databases">
        <authorList>
            <person name="Rossello M."/>
        </authorList>
    </citation>
    <scope>NUCLEOTIDE SEQUENCE [LARGE SCALE GENOMIC DNA]</scope>
    <source>
        <strain evidence="3">cv. Chinese Spring</strain>
    </source>
</reference>
<dbReference type="Gramene" id="TraesCS3D03G0193200.1">
    <property type="protein sequence ID" value="TraesCS3D03G0193200.1.CDS"/>
    <property type="gene ID" value="TraesCS3D03G0193200"/>
</dbReference>
<feature type="region of interest" description="Disordered" evidence="1">
    <location>
        <begin position="29"/>
        <end position="56"/>
    </location>
</feature>
<dbReference type="InterPro" id="IPR029058">
    <property type="entry name" value="AB_hydrolase_fold"/>
</dbReference>
<evidence type="ECO:0000313" key="4">
    <source>
        <dbReference type="Proteomes" id="UP000019116"/>
    </source>
</evidence>
<proteinExistence type="predicted"/>
<dbReference type="Gramene" id="TraesCS3D02G097100.1">
    <property type="protein sequence ID" value="TraesCS3D02G097100.1"/>
    <property type="gene ID" value="TraesCS3D02G097100"/>
</dbReference>
<dbReference type="CDD" id="cd00741">
    <property type="entry name" value="Lipase"/>
    <property type="match status" value="1"/>
</dbReference>
<accession>A0A3B6GRX6</accession>
<evidence type="ECO:0000313" key="3">
    <source>
        <dbReference type="EnsemblPlants" id="TraesCS3D02G097100.1"/>
    </source>
</evidence>
<dbReference type="Gramene" id="TraesROB_scaffold_130246_01G000100.1">
    <property type="protein sequence ID" value="TraesROB_scaffold_130246_01G000100.1"/>
    <property type="gene ID" value="TraesROB_scaffold_130246_01G000100"/>
</dbReference>
<dbReference type="PANTHER" id="PTHR46023:SF7">
    <property type="entry name" value="FUNGAL LIPASE-LIKE DOMAIN-CONTAINING PROTEIN"/>
    <property type="match status" value="1"/>
</dbReference>
<organism evidence="3">
    <name type="scientific">Triticum aestivum</name>
    <name type="common">Wheat</name>
    <dbReference type="NCBI Taxonomy" id="4565"/>
    <lineage>
        <taxon>Eukaryota</taxon>
        <taxon>Viridiplantae</taxon>
        <taxon>Streptophyta</taxon>
        <taxon>Embryophyta</taxon>
        <taxon>Tracheophyta</taxon>
        <taxon>Spermatophyta</taxon>
        <taxon>Magnoliopsida</taxon>
        <taxon>Liliopsida</taxon>
        <taxon>Poales</taxon>
        <taxon>Poaceae</taxon>
        <taxon>BOP clade</taxon>
        <taxon>Pooideae</taxon>
        <taxon>Triticodae</taxon>
        <taxon>Triticeae</taxon>
        <taxon>Triticinae</taxon>
        <taxon>Triticum</taxon>
    </lineage>
</organism>
<dbReference type="Gramene" id="TraesWEE_scaffold_030390_01G000300.1">
    <property type="protein sequence ID" value="TraesWEE_scaffold_030390_01G000300.1"/>
    <property type="gene ID" value="TraesWEE_scaffold_030390_01G000300"/>
</dbReference>
<dbReference type="AlphaFoldDB" id="A0A3B6GRX6"/>
<dbReference type="OMA" id="RILHMIT"/>